<protein>
    <submittedName>
        <fullName evidence="1">Helix-hairpin-helix motif-containing protein</fullName>
    </submittedName>
</protein>
<dbReference type="OrthoDB" id="9766750at2"/>
<accession>A0A1I1HB73</accession>
<dbReference type="STRING" id="623281.SAMN05421747_10692"/>
<name>A0A1I1HB73_9SPHI</name>
<dbReference type="EMBL" id="FOLL01000006">
    <property type="protein sequence ID" value="SFC20965.1"/>
    <property type="molecule type" value="Genomic_DNA"/>
</dbReference>
<reference evidence="1 2" key="1">
    <citation type="submission" date="2016-10" db="EMBL/GenBank/DDBJ databases">
        <authorList>
            <person name="de Groot N.N."/>
        </authorList>
    </citation>
    <scope>NUCLEOTIDE SEQUENCE [LARGE SCALE GENOMIC DNA]</scope>
    <source>
        <strain evidence="1 2">DSM 22900</strain>
    </source>
</reference>
<sequence>MRLDKLIITLIAVLLVSVLKAQTEPDIWVEQLMELTAEELPEDVDLSELVERLHYYQNHPIDLNRTDGTELLELQFLPQSFVENLLAYREYTGRFLSVYELQVIDGVEERLLRWLMPYVSVDTRSSLREIGLDSLLRAGRHELMVRYGRTLQQRRGYTITDEARSRYLGSPDQLLVRYRLHLSRDIQFAVNMKKDAGEAFFSGAQRYGFDFYSGSLYVRNQGMLQHAVIGDYALQLGQGAAMWNGLGFGKSAIMHGMARQATGIRPYTSTNEIRFLRGAAATIGSGRFAITPFFSWRRMDGSVSHTADGRAIVTSFGETGLHRTPSEVAGRGAVKQWVYGADVQYRHRQLRIGSAVFHTRLDAEVTAPSQLRNRFVFNGDRLWNTSLYYNYSLHGVYLFGEAAHSLGSGYAFVNGLMASLHPHLSLGLHYRNYRPDYHSFFNQGIAESNTAFNERGFYSGLVYHPSRTVEWVLYADVFRFPWLRYRVDAPSRGIDLFSQFTYTWYKKANVSVRYRFRQREENTSAELQHHTVVPVVRQQMRISGQYKVNDVWQMRSRIESSYYRKEAAPLEIGWLVYHDVICKPMNGRWSGNARIAVFNTPSYNSRIYAYENDVLYAGSFPLYHQNGIRTYINLRRRFGRMTDVWLRYALSVYRGTAEIGSGLDTIEGSRRSDVRLQVRWRF</sequence>
<evidence type="ECO:0000313" key="1">
    <source>
        <dbReference type="EMBL" id="SFC20965.1"/>
    </source>
</evidence>
<dbReference type="Proteomes" id="UP000199577">
    <property type="component" value="Unassembled WGS sequence"/>
</dbReference>
<dbReference type="AlphaFoldDB" id="A0A1I1HB73"/>
<proteinExistence type="predicted"/>
<gene>
    <name evidence="1" type="ORF">SAMN05421747_10692</name>
</gene>
<dbReference type="InterPro" id="IPR010994">
    <property type="entry name" value="RuvA_2-like"/>
</dbReference>
<organism evidence="1 2">
    <name type="scientific">Parapedobacter composti</name>
    <dbReference type="NCBI Taxonomy" id="623281"/>
    <lineage>
        <taxon>Bacteria</taxon>
        <taxon>Pseudomonadati</taxon>
        <taxon>Bacteroidota</taxon>
        <taxon>Sphingobacteriia</taxon>
        <taxon>Sphingobacteriales</taxon>
        <taxon>Sphingobacteriaceae</taxon>
        <taxon>Parapedobacter</taxon>
    </lineage>
</organism>
<dbReference type="SUPFAM" id="SSF47781">
    <property type="entry name" value="RuvA domain 2-like"/>
    <property type="match status" value="1"/>
</dbReference>
<dbReference type="RefSeq" id="WP_139215853.1">
    <property type="nucleotide sequence ID" value="NZ_FOLL01000006.1"/>
</dbReference>
<keyword evidence="2" id="KW-1185">Reference proteome</keyword>
<evidence type="ECO:0000313" key="2">
    <source>
        <dbReference type="Proteomes" id="UP000199577"/>
    </source>
</evidence>